<comment type="caution">
    <text evidence="1">The sequence shown here is derived from an EMBL/GenBank/DDBJ whole genome shotgun (WGS) entry which is preliminary data.</text>
</comment>
<protein>
    <submittedName>
        <fullName evidence="1">Uncharacterized protein</fullName>
    </submittedName>
</protein>
<sequence>MAIGVPSLFPFAIKDEAISLPLCSDADIRAIDKIRSILPQETETTHRLPWYTFVDEAMLVLADELMIITSMSKIEEVDFDAMLGERPSFFDRVKITSKVKPKESMVPSDFPPATPLPSSFVAIPQVRPILKRIASAFPTIASKSSKKTVPSKKASKVLARDSEEIETHSQGVGSQVGLVIPKATAPTMVMEAPSPTPIALPPAATPEEEVCHREGKPAMLAYDGKYLETPFQIPNLKVSLNSPWNARKFHYHLTRPLLSKKKAAQYKPLRDPYAALAQSMKHAIQAVNGTHILGRRADHLARVNSALECQLKYQKKAFSHKNILIKGLDNERTNLKTEFEAVTTTVEERVEKVDNLVLELAKEKEVAQDGAKSWDIERAKLISKRDALLARYNELEQAKAADALRATEALDKTNKDRDAALASVASVQFVRQKIREFVFKRSQV</sequence>
<organism evidence="1 2">
    <name type="scientific">Lithospermum erythrorhizon</name>
    <name type="common">Purple gromwell</name>
    <name type="synonym">Lithospermum officinale var. erythrorhizon</name>
    <dbReference type="NCBI Taxonomy" id="34254"/>
    <lineage>
        <taxon>Eukaryota</taxon>
        <taxon>Viridiplantae</taxon>
        <taxon>Streptophyta</taxon>
        <taxon>Embryophyta</taxon>
        <taxon>Tracheophyta</taxon>
        <taxon>Spermatophyta</taxon>
        <taxon>Magnoliopsida</taxon>
        <taxon>eudicotyledons</taxon>
        <taxon>Gunneridae</taxon>
        <taxon>Pentapetalae</taxon>
        <taxon>asterids</taxon>
        <taxon>lamiids</taxon>
        <taxon>Boraginales</taxon>
        <taxon>Boraginaceae</taxon>
        <taxon>Boraginoideae</taxon>
        <taxon>Lithospermeae</taxon>
        <taxon>Lithospermum</taxon>
    </lineage>
</organism>
<dbReference type="Proteomes" id="UP001454036">
    <property type="component" value="Unassembled WGS sequence"/>
</dbReference>
<name>A0AAV3Q681_LITER</name>
<evidence type="ECO:0000313" key="2">
    <source>
        <dbReference type="Proteomes" id="UP001454036"/>
    </source>
</evidence>
<accession>A0AAV3Q681</accession>
<evidence type="ECO:0000313" key="1">
    <source>
        <dbReference type="EMBL" id="GAA0157737.1"/>
    </source>
</evidence>
<keyword evidence="2" id="KW-1185">Reference proteome</keyword>
<proteinExistence type="predicted"/>
<dbReference type="AlphaFoldDB" id="A0AAV3Q681"/>
<gene>
    <name evidence="1" type="ORF">LIER_43416</name>
</gene>
<dbReference type="EMBL" id="BAABME010035005">
    <property type="protein sequence ID" value="GAA0157737.1"/>
    <property type="molecule type" value="Genomic_DNA"/>
</dbReference>
<reference evidence="1 2" key="1">
    <citation type="submission" date="2024-01" db="EMBL/GenBank/DDBJ databases">
        <title>The complete chloroplast genome sequence of Lithospermum erythrorhizon: insights into the phylogenetic relationship among Boraginaceae species and the maternal lineages of purple gromwells.</title>
        <authorList>
            <person name="Okada T."/>
            <person name="Watanabe K."/>
        </authorList>
    </citation>
    <scope>NUCLEOTIDE SEQUENCE [LARGE SCALE GENOMIC DNA]</scope>
</reference>